<gene>
    <name evidence="3" type="ORF">BCR34DRAFT_598058</name>
</gene>
<proteinExistence type="predicted"/>
<name>A0A1Y2A0K4_9PLEO</name>
<dbReference type="Proteomes" id="UP000193144">
    <property type="component" value="Unassembled WGS sequence"/>
</dbReference>
<feature type="region of interest" description="Disordered" evidence="1">
    <location>
        <begin position="347"/>
        <end position="436"/>
    </location>
</feature>
<dbReference type="EMBL" id="MCFA01000021">
    <property type="protein sequence ID" value="ORY16026.1"/>
    <property type="molecule type" value="Genomic_DNA"/>
</dbReference>
<evidence type="ECO:0000313" key="4">
    <source>
        <dbReference type="Proteomes" id="UP000193144"/>
    </source>
</evidence>
<dbReference type="AlphaFoldDB" id="A0A1Y2A0K4"/>
<protein>
    <submittedName>
        <fullName evidence="3">Uncharacterized protein</fullName>
    </submittedName>
</protein>
<comment type="caution">
    <text evidence="3">The sequence shown here is derived from an EMBL/GenBank/DDBJ whole genome shotgun (WGS) entry which is preliminary data.</text>
</comment>
<organism evidence="3 4">
    <name type="scientific">Clohesyomyces aquaticus</name>
    <dbReference type="NCBI Taxonomy" id="1231657"/>
    <lineage>
        <taxon>Eukaryota</taxon>
        <taxon>Fungi</taxon>
        <taxon>Dikarya</taxon>
        <taxon>Ascomycota</taxon>
        <taxon>Pezizomycotina</taxon>
        <taxon>Dothideomycetes</taxon>
        <taxon>Pleosporomycetidae</taxon>
        <taxon>Pleosporales</taxon>
        <taxon>Lindgomycetaceae</taxon>
        <taxon>Clohesyomyces</taxon>
    </lineage>
</organism>
<sequence>MSSSLFDTICALAWVLLFIFAFALVSVARMDPDIDNVWSAPPSPCPTLPPTTNTSPKTLAPSARPVSLQPRRRIPIEEQYPNMFGRNPDPTFPLVSTAYHPADKPKPKPFFGPYEHEIERVQRFGRWEYIAIQPKPEAQETPDNLADSMPQIIAAPHHTAKPIVTPVPFKQSPALAPAAPEPAPAPVAVPLPISVPIAPVQPHAPKAIEQSLPAPLVQQAPVTHQTPTLIVVDPFVSASNALAMHTARFLGLAQLFVQCLWNSTSGYDVPMLDLMSYCDQAHQELRKYRNHLSWQEQSIFNWAPVIESLYLELLPHGYELSVHADGRLRDFVSGIHNFGELLGLTLPPLDMTPPPPPQQPVPAPAPLPPPPPPADAPAAAASSPATSSGPAALGSKPNSTPSQSAPPTAAPPQPSGTTTGKGKGRVVPPWVGKQTPDFKENSDKVLLWWRSGDWKMSQNDIVKYSPSLKLDFGSEQPRAESLEVKLQHLFVPCRMAAVLFFLSVIEFQQANLELLSELLALFSSIHRVVDHLVLFEHQEMQDSDWGEFCAGLGLVLTVMNEVEKYMPRSGTQFKSVFGDGVTWALLKHEATVLKKELDTIGMPLV</sequence>
<feature type="compositionally biased region" description="Low complexity" evidence="1">
    <location>
        <begin position="376"/>
        <end position="407"/>
    </location>
</feature>
<evidence type="ECO:0000256" key="2">
    <source>
        <dbReference type="SAM" id="SignalP"/>
    </source>
</evidence>
<keyword evidence="2" id="KW-0732">Signal</keyword>
<keyword evidence="4" id="KW-1185">Reference proteome</keyword>
<evidence type="ECO:0000313" key="3">
    <source>
        <dbReference type="EMBL" id="ORY16026.1"/>
    </source>
</evidence>
<dbReference type="STRING" id="1231657.A0A1Y2A0K4"/>
<feature type="compositionally biased region" description="Pro residues" evidence="1">
    <location>
        <begin position="350"/>
        <end position="375"/>
    </location>
</feature>
<accession>A0A1Y2A0K4</accession>
<evidence type="ECO:0000256" key="1">
    <source>
        <dbReference type="SAM" id="MobiDB-lite"/>
    </source>
</evidence>
<reference evidence="3 4" key="1">
    <citation type="submission" date="2016-07" db="EMBL/GenBank/DDBJ databases">
        <title>Pervasive Adenine N6-methylation of Active Genes in Fungi.</title>
        <authorList>
            <consortium name="DOE Joint Genome Institute"/>
            <person name="Mondo S.J."/>
            <person name="Dannebaum R.O."/>
            <person name="Kuo R.C."/>
            <person name="Labutti K."/>
            <person name="Haridas S."/>
            <person name="Kuo A."/>
            <person name="Salamov A."/>
            <person name="Ahrendt S.R."/>
            <person name="Lipzen A."/>
            <person name="Sullivan W."/>
            <person name="Andreopoulos W.B."/>
            <person name="Clum A."/>
            <person name="Lindquist E."/>
            <person name="Daum C."/>
            <person name="Ramamoorthy G.K."/>
            <person name="Gryganskyi A."/>
            <person name="Culley D."/>
            <person name="Magnuson J.K."/>
            <person name="James T.Y."/>
            <person name="O'Malley M.A."/>
            <person name="Stajich J.E."/>
            <person name="Spatafora J.W."/>
            <person name="Visel A."/>
            <person name="Grigoriev I.V."/>
        </authorList>
    </citation>
    <scope>NUCLEOTIDE SEQUENCE [LARGE SCALE GENOMIC DNA]</scope>
    <source>
        <strain evidence="3 4">CBS 115471</strain>
    </source>
</reference>
<feature type="signal peptide" evidence="2">
    <location>
        <begin position="1"/>
        <end position="30"/>
    </location>
</feature>
<feature type="region of interest" description="Disordered" evidence="1">
    <location>
        <begin position="41"/>
        <end position="67"/>
    </location>
</feature>
<feature type="chain" id="PRO_5010985610" evidence="2">
    <location>
        <begin position="31"/>
        <end position="605"/>
    </location>
</feature>